<evidence type="ECO:0000256" key="1">
    <source>
        <dbReference type="ARBA" id="ARBA00022676"/>
    </source>
</evidence>
<dbReference type="GO" id="GO:0016757">
    <property type="term" value="F:glycosyltransferase activity"/>
    <property type="evidence" value="ECO:0007669"/>
    <property type="project" value="UniProtKB-KW"/>
</dbReference>
<name>A0A7Z9DII5_ENTHR</name>
<evidence type="ECO:0000256" key="2">
    <source>
        <dbReference type="ARBA" id="ARBA00022679"/>
    </source>
</evidence>
<dbReference type="InterPro" id="IPR029044">
    <property type="entry name" value="Nucleotide-diphossugar_trans"/>
</dbReference>
<dbReference type="PANTHER" id="PTHR22916">
    <property type="entry name" value="GLYCOSYLTRANSFERASE"/>
    <property type="match status" value="1"/>
</dbReference>
<sequence>MKRISVIVPIYNGSLYLENTLQALLNQPYKNIELILIDDGSQDDSYQICQKFAQQDERILLIHQTNAGICAARNTGLAYATGEFVSFIDQDDAIDPNIYVYLSNKIGDADMIVGGKSMQLIDKKQLLLSEIDYSYEEKQLKDQKEIAYALFNLDHRMTFLHLWNCLYRKKIIDEYDLKFDERFRYGQEDTLFNFNYVSKCQTIQLVPEVVYQYSQRELTSTSLKNNPSAVKDFQIFIETIGEIEWNERVYPYYQKYRYTYFLRHGLNIYTQFGMNTANQKKMLQDIQQLLSKEKIQKPLIIESSRYYRNYLCLVSRLMEKRRYRTLNQLIYGTSFIKKMLNRVSAG</sequence>
<dbReference type="SUPFAM" id="SSF53448">
    <property type="entry name" value="Nucleotide-diphospho-sugar transferases"/>
    <property type="match status" value="1"/>
</dbReference>
<keyword evidence="2 4" id="KW-0808">Transferase</keyword>
<dbReference type="PANTHER" id="PTHR22916:SF51">
    <property type="entry name" value="GLYCOSYLTRANSFERASE EPSH-RELATED"/>
    <property type="match status" value="1"/>
</dbReference>
<protein>
    <submittedName>
        <fullName evidence="4">Glycosyltransferase</fullName>
    </submittedName>
</protein>
<dbReference type="RefSeq" id="WP_010720305.1">
    <property type="nucleotide sequence ID" value="NZ_AP027299.1"/>
</dbReference>
<dbReference type="CDD" id="cd00761">
    <property type="entry name" value="Glyco_tranf_GTA_type"/>
    <property type="match status" value="1"/>
</dbReference>
<evidence type="ECO:0000313" key="5">
    <source>
        <dbReference type="Proteomes" id="UP000352698"/>
    </source>
</evidence>
<dbReference type="InterPro" id="IPR001173">
    <property type="entry name" value="Glyco_trans_2-like"/>
</dbReference>
<dbReference type="AlphaFoldDB" id="A0A7Z9DII5"/>
<reference evidence="4 5" key="1">
    <citation type="submission" date="2019-05" db="EMBL/GenBank/DDBJ databases">
        <authorList>
            <consortium name="Pathogen Informatics"/>
        </authorList>
    </citation>
    <scope>NUCLEOTIDE SEQUENCE [LARGE SCALE GENOMIC DNA]</scope>
    <source>
        <strain evidence="4 5">NCTC12204</strain>
    </source>
</reference>
<feature type="domain" description="Glycosyltransferase 2-like" evidence="3">
    <location>
        <begin position="5"/>
        <end position="172"/>
    </location>
</feature>
<evidence type="ECO:0000313" key="4">
    <source>
        <dbReference type="EMBL" id="VTQ58747.1"/>
    </source>
</evidence>
<keyword evidence="1" id="KW-0328">Glycosyltransferase</keyword>
<dbReference type="Gene3D" id="3.90.550.10">
    <property type="entry name" value="Spore Coat Polysaccharide Biosynthesis Protein SpsA, Chain A"/>
    <property type="match status" value="1"/>
</dbReference>
<dbReference type="Pfam" id="PF00535">
    <property type="entry name" value="Glycos_transf_2"/>
    <property type="match status" value="1"/>
</dbReference>
<dbReference type="Proteomes" id="UP000352698">
    <property type="component" value="Unassembled WGS sequence"/>
</dbReference>
<evidence type="ECO:0000259" key="3">
    <source>
        <dbReference type="Pfam" id="PF00535"/>
    </source>
</evidence>
<accession>A0A7Z9DII5</accession>
<comment type="caution">
    <text evidence="4">The sequence shown here is derived from an EMBL/GenBank/DDBJ whole genome shotgun (WGS) entry which is preliminary data.</text>
</comment>
<proteinExistence type="predicted"/>
<organism evidence="4 5">
    <name type="scientific">Enterococcus hirae</name>
    <dbReference type="NCBI Taxonomy" id="1354"/>
    <lineage>
        <taxon>Bacteria</taxon>
        <taxon>Bacillati</taxon>
        <taxon>Bacillota</taxon>
        <taxon>Bacilli</taxon>
        <taxon>Lactobacillales</taxon>
        <taxon>Enterococcaceae</taxon>
        <taxon>Enterococcus</taxon>
    </lineage>
</organism>
<dbReference type="EMBL" id="CABEEP010000001">
    <property type="protein sequence ID" value="VTQ58747.1"/>
    <property type="molecule type" value="Genomic_DNA"/>
</dbReference>
<gene>
    <name evidence="4" type="primary">kfoC_1</name>
    <name evidence="4" type="ORF">NCTC12204_00214</name>
</gene>